<dbReference type="EMBL" id="FNBK01000005">
    <property type="protein sequence ID" value="SDF33962.1"/>
    <property type="molecule type" value="Genomic_DNA"/>
</dbReference>
<sequence>MALNDETTKLNEYACNTCYNTEIEAKQPVAGHAL</sequence>
<accession>A0A1G7K9V9</accession>
<proteinExistence type="predicted"/>
<evidence type="ECO:0000313" key="2">
    <source>
        <dbReference type="Proteomes" id="UP000199076"/>
    </source>
</evidence>
<gene>
    <name evidence="1" type="ORF">SAMN05216218_105225</name>
</gene>
<name>A0A1G7K9V9_9EURY</name>
<dbReference type="AlphaFoldDB" id="A0A1G7K9V9"/>
<keyword evidence="2" id="KW-1185">Reference proteome</keyword>
<organism evidence="1 2">
    <name type="scientific">Halorientalis regularis</name>
    <dbReference type="NCBI Taxonomy" id="660518"/>
    <lineage>
        <taxon>Archaea</taxon>
        <taxon>Methanobacteriati</taxon>
        <taxon>Methanobacteriota</taxon>
        <taxon>Stenosarchaea group</taxon>
        <taxon>Halobacteria</taxon>
        <taxon>Halobacteriales</taxon>
        <taxon>Haloarculaceae</taxon>
        <taxon>Halorientalis</taxon>
    </lineage>
</organism>
<protein>
    <submittedName>
        <fullName evidence="1">Uncharacterized protein</fullName>
    </submittedName>
</protein>
<dbReference type="Proteomes" id="UP000199076">
    <property type="component" value="Unassembled WGS sequence"/>
</dbReference>
<reference evidence="2" key="1">
    <citation type="submission" date="2016-10" db="EMBL/GenBank/DDBJ databases">
        <authorList>
            <person name="Varghese N."/>
            <person name="Submissions S."/>
        </authorList>
    </citation>
    <scope>NUCLEOTIDE SEQUENCE [LARGE SCALE GENOMIC DNA]</scope>
    <source>
        <strain evidence="2">IBRC-M 10760</strain>
    </source>
</reference>
<evidence type="ECO:0000313" key="1">
    <source>
        <dbReference type="EMBL" id="SDF33962.1"/>
    </source>
</evidence>